<feature type="coiled-coil region" evidence="1">
    <location>
        <begin position="30"/>
        <end position="57"/>
    </location>
</feature>
<feature type="compositionally biased region" description="Low complexity" evidence="2">
    <location>
        <begin position="139"/>
        <end position="148"/>
    </location>
</feature>
<organism evidence="3 4">
    <name type="scientific">Polarella glacialis</name>
    <name type="common">Dinoflagellate</name>
    <dbReference type="NCBI Taxonomy" id="89957"/>
    <lineage>
        <taxon>Eukaryota</taxon>
        <taxon>Sar</taxon>
        <taxon>Alveolata</taxon>
        <taxon>Dinophyceae</taxon>
        <taxon>Suessiales</taxon>
        <taxon>Suessiaceae</taxon>
        <taxon>Polarella</taxon>
    </lineage>
</organism>
<dbReference type="AlphaFoldDB" id="A0A813JR92"/>
<name>A0A813JR92_POLGL</name>
<accession>A0A813JR92</accession>
<reference evidence="3" key="1">
    <citation type="submission" date="2021-02" db="EMBL/GenBank/DDBJ databases">
        <authorList>
            <person name="Dougan E. K."/>
            <person name="Rhodes N."/>
            <person name="Thang M."/>
            <person name="Chan C."/>
        </authorList>
    </citation>
    <scope>NUCLEOTIDE SEQUENCE</scope>
</reference>
<evidence type="ECO:0000256" key="1">
    <source>
        <dbReference type="SAM" id="Coils"/>
    </source>
</evidence>
<feature type="region of interest" description="Disordered" evidence="2">
    <location>
        <begin position="131"/>
        <end position="174"/>
    </location>
</feature>
<evidence type="ECO:0000313" key="3">
    <source>
        <dbReference type="EMBL" id="CAE8684995.1"/>
    </source>
</evidence>
<gene>
    <name evidence="3" type="ORF">PGLA2088_LOCUS24237</name>
</gene>
<dbReference type="Proteomes" id="UP000626109">
    <property type="component" value="Unassembled WGS sequence"/>
</dbReference>
<keyword evidence="1" id="KW-0175">Coiled coil</keyword>
<sequence>MDADQEYRIKEGKLRDTLRNFRDFCRETAVQVLAIMRKELQKEVSDAKRESAIALMESSQDLESRLVPKHAFKALEESVNTTGALAHALEAQLKIAKDRLKKLSQVKEVPILQPAVSAVPATATVEQQAKDAVGPGGDSSPTAAPGTSASGGAGGAGGGGGSGRASPSPNVDMSNFMTHAEAKQDFASVTDIQGIDSRLQELRQEIASARREIIDTDRTIRSHIYGEMGDVNARHDGLANDLLDLGEKLTFESARFQPLEAESKRLGDEVVSALGEIHRVDCFK</sequence>
<dbReference type="EMBL" id="CAJNNW010026395">
    <property type="protein sequence ID" value="CAE8684995.1"/>
    <property type="molecule type" value="Genomic_DNA"/>
</dbReference>
<evidence type="ECO:0000313" key="4">
    <source>
        <dbReference type="Proteomes" id="UP000626109"/>
    </source>
</evidence>
<feature type="non-terminal residue" evidence="3">
    <location>
        <position position="284"/>
    </location>
</feature>
<protein>
    <submittedName>
        <fullName evidence="3">Uncharacterized protein</fullName>
    </submittedName>
</protein>
<comment type="caution">
    <text evidence="3">The sequence shown here is derived from an EMBL/GenBank/DDBJ whole genome shotgun (WGS) entry which is preliminary data.</text>
</comment>
<proteinExistence type="predicted"/>
<evidence type="ECO:0000256" key="2">
    <source>
        <dbReference type="SAM" id="MobiDB-lite"/>
    </source>
</evidence>
<feature type="coiled-coil region" evidence="1">
    <location>
        <begin position="192"/>
        <end position="219"/>
    </location>
</feature>
<feature type="compositionally biased region" description="Gly residues" evidence="2">
    <location>
        <begin position="149"/>
        <end position="163"/>
    </location>
</feature>